<dbReference type="GO" id="GO:0005737">
    <property type="term" value="C:cytoplasm"/>
    <property type="evidence" value="ECO:0007669"/>
    <property type="project" value="UniProtKB-SubCell"/>
</dbReference>
<comment type="subcellular location">
    <subcellularLocation>
        <location evidence="1">Cytoplasm</location>
    </subcellularLocation>
</comment>
<dbReference type="Proteomes" id="UP000663826">
    <property type="component" value="Unassembled WGS sequence"/>
</dbReference>
<evidence type="ECO:0000256" key="1">
    <source>
        <dbReference type="ARBA" id="ARBA00004496"/>
    </source>
</evidence>
<proteinExistence type="predicted"/>
<feature type="compositionally biased region" description="Basic and acidic residues" evidence="3">
    <location>
        <begin position="74"/>
        <end position="84"/>
    </location>
</feature>
<sequence>LYVHCKAPLPMEVDFMLNDTLEALRPKLALFKSFEEAAVAVDSMFDLVDMGLEEGGDGDESERGGDESADENDADRRKAQRDDASDIDVSEGDNRPGSPEALLIVNHAENVGPSEEAEAEFAKELAKMFVDAPGERRVDRKSIWEGPSLPTGVRKKRGEDDNEQGQPGVMKFTIATRKGNKVQTRQLPVPVDTELVKQTREMQLQDKAEQQQLKRIVLDYEHREEAEEQRGTPFS</sequence>
<protein>
    <recommendedName>
        <fullName evidence="4">Up-frameshift suppressor 2 C-terminal domain-containing protein</fullName>
    </recommendedName>
</protein>
<name>A0A8H3AJS7_9AGAM</name>
<evidence type="ECO:0000259" key="4">
    <source>
        <dbReference type="Pfam" id="PF04050"/>
    </source>
</evidence>
<feature type="region of interest" description="Disordered" evidence="3">
    <location>
        <begin position="51"/>
        <end position="101"/>
    </location>
</feature>
<comment type="caution">
    <text evidence="5">The sequence shown here is derived from an EMBL/GenBank/DDBJ whole genome shotgun (WGS) entry which is preliminary data.</text>
</comment>
<feature type="domain" description="Up-frameshift suppressor 2 C-terminal" evidence="4">
    <location>
        <begin position="107"/>
        <end position="219"/>
    </location>
</feature>
<reference evidence="5" key="1">
    <citation type="submission" date="2021-01" db="EMBL/GenBank/DDBJ databases">
        <authorList>
            <person name="Kaushik A."/>
        </authorList>
    </citation>
    <scope>NUCLEOTIDE SEQUENCE</scope>
    <source>
        <strain evidence="5">AG1-1B</strain>
    </source>
</reference>
<evidence type="ECO:0000256" key="2">
    <source>
        <dbReference type="ARBA" id="ARBA00022490"/>
    </source>
</evidence>
<dbReference type="Pfam" id="PF04050">
    <property type="entry name" value="Upf2"/>
    <property type="match status" value="1"/>
</dbReference>
<organism evidence="5 6">
    <name type="scientific">Rhizoctonia solani</name>
    <dbReference type="NCBI Taxonomy" id="456999"/>
    <lineage>
        <taxon>Eukaryota</taxon>
        <taxon>Fungi</taxon>
        <taxon>Dikarya</taxon>
        <taxon>Basidiomycota</taxon>
        <taxon>Agaricomycotina</taxon>
        <taxon>Agaricomycetes</taxon>
        <taxon>Cantharellales</taxon>
        <taxon>Ceratobasidiaceae</taxon>
        <taxon>Rhizoctonia</taxon>
    </lineage>
</organism>
<feature type="region of interest" description="Disordered" evidence="3">
    <location>
        <begin position="141"/>
        <end position="168"/>
    </location>
</feature>
<dbReference type="AlphaFoldDB" id="A0A8H3AJS7"/>
<gene>
    <name evidence="5" type="ORF">RDB_LOCUS53604</name>
</gene>
<feature type="compositionally biased region" description="Acidic residues" evidence="3">
    <location>
        <begin position="51"/>
        <end position="60"/>
    </location>
</feature>
<dbReference type="GO" id="GO:0035145">
    <property type="term" value="C:exon-exon junction complex"/>
    <property type="evidence" value="ECO:0007669"/>
    <property type="project" value="TreeGrafter"/>
</dbReference>
<dbReference type="PANTHER" id="PTHR12839">
    <property type="entry name" value="NONSENSE-MEDIATED MRNA DECAY PROTEIN 2 UP-FRAMESHIFT SUPPRESSOR 2"/>
    <property type="match status" value="1"/>
</dbReference>
<evidence type="ECO:0000313" key="6">
    <source>
        <dbReference type="Proteomes" id="UP000663826"/>
    </source>
</evidence>
<dbReference type="Gene3D" id="4.10.80.160">
    <property type="match status" value="1"/>
</dbReference>
<dbReference type="Gene3D" id="1.25.40.180">
    <property type="match status" value="1"/>
</dbReference>
<evidence type="ECO:0000256" key="3">
    <source>
        <dbReference type="SAM" id="MobiDB-lite"/>
    </source>
</evidence>
<dbReference type="InterPro" id="IPR007193">
    <property type="entry name" value="Upf2/Nmd2_C"/>
</dbReference>
<evidence type="ECO:0000313" key="5">
    <source>
        <dbReference type="EMBL" id="CAE6424947.1"/>
    </source>
</evidence>
<accession>A0A8H3AJS7</accession>
<keyword evidence="2" id="KW-0963">Cytoplasm</keyword>
<dbReference type="InterPro" id="IPR039762">
    <property type="entry name" value="Nmd2/UPF2"/>
</dbReference>
<dbReference type="PANTHER" id="PTHR12839:SF7">
    <property type="entry name" value="REGULATOR OF NONSENSE TRANSCRIPTS 2"/>
    <property type="match status" value="1"/>
</dbReference>
<feature type="non-terminal residue" evidence="5">
    <location>
        <position position="1"/>
    </location>
</feature>
<dbReference type="GO" id="GO:0000184">
    <property type="term" value="P:nuclear-transcribed mRNA catabolic process, nonsense-mediated decay"/>
    <property type="evidence" value="ECO:0007669"/>
    <property type="project" value="InterPro"/>
</dbReference>
<dbReference type="EMBL" id="CAJMWQ010000983">
    <property type="protein sequence ID" value="CAE6424947.1"/>
    <property type="molecule type" value="Genomic_DNA"/>
</dbReference>